<dbReference type="AlphaFoldDB" id="A0A1P8UEK2"/>
<dbReference type="SUPFAM" id="SSF56784">
    <property type="entry name" value="HAD-like"/>
    <property type="match status" value="1"/>
</dbReference>
<dbReference type="Gene3D" id="1.10.150.240">
    <property type="entry name" value="Putative phosphatase, domain 2"/>
    <property type="match status" value="1"/>
</dbReference>
<dbReference type="Proteomes" id="UP000243807">
    <property type="component" value="Chromosome"/>
</dbReference>
<dbReference type="InterPro" id="IPR023214">
    <property type="entry name" value="HAD_sf"/>
</dbReference>
<protein>
    <submittedName>
        <fullName evidence="1">Phosphatase</fullName>
    </submittedName>
</protein>
<dbReference type="CDD" id="cd07528">
    <property type="entry name" value="HAD_CbbY-like"/>
    <property type="match status" value="1"/>
</dbReference>
<sequence>MSLQALLFDVDGTLADTERDGHRVAFNQAFAEAGLDWEWSVALYGELLAVTGGKERIRFYLQRHRPDFARAAGDDLDTFIAGLHRSKTRHYLALLERGEIPLRPGVRRLLDEARVEGLRLAIVTTTTPENVDVLLRTTLGEDALGWFEVIAAGDVVPAKKPAPDIYQYALEAMGLGPEVCLALEDSENGLRSAAAAGCRTLVTVNEYTCQQDFSGAWLVVDQFGEAAAPATVLQGAALRGPCVDVAFLRAAFAAP</sequence>
<dbReference type="InterPro" id="IPR023198">
    <property type="entry name" value="PGP-like_dom2"/>
</dbReference>
<dbReference type="SFLD" id="SFLDG01129">
    <property type="entry name" value="C1.5:_HAD__Beta-PGM__Phosphata"/>
    <property type="match status" value="1"/>
</dbReference>
<dbReference type="EMBL" id="CP019434">
    <property type="protein sequence ID" value="APZ42287.1"/>
    <property type="molecule type" value="Genomic_DNA"/>
</dbReference>
<dbReference type="NCBIfam" id="TIGR01509">
    <property type="entry name" value="HAD-SF-IA-v3"/>
    <property type="match status" value="1"/>
</dbReference>
<dbReference type="GO" id="GO:0016787">
    <property type="term" value="F:hydrolase activity"/>
    <property type="evidence" value="ECO:0007669"/>
    <property type="project" value="InterPro"/>
</dbReference>
<organism evidence="1 2">
    <name type="scientific">Acidihalobacter ferrooxydans</name>
    <dbReference type="NCBI Taxonomy" id="1765967"/>
    <lineage>
        <taxon>Bacteria</taxon>
        <taxon>Pseudomonadati</taxon>
        <taxon>Pseudomonadota</taxon>
        <taxon>Gammaproteobacteria</taxon>
        <taxon>Chromatiales</taxon>
        <taxon>Ectothiorhodospiraceae</taxon>
        <taxon>Acidihalobacter</taxon>
    </lineage>
</organism>
<evidence type="ECO:0000313" key="1">
    <source>
        <dbReference type="EMBL" id="APZ42287.1"/>
    </source>
</evidence>
<evidence type="ECO:0000313" key="2">
    <source>
        <dbReference type="Proteomes" id="UP000243807"/>
    </source>
</evidence>
<keyword evidence="2" id="KW-1185">Reference proteome</keyword>
<dbReference type="InterPro" id="IPR006439">
    <property type="entry name" value="HAD-SF_hydro_IA"/>
</dbReference>
<dbReference type="PANTHER" id="PTHR42896:SF2">
    <property type="entry name" value="CBBY-LIKE PROTEIN"/>
    <property type="match status" value="1"/>
</dbReference>
<name>A0A1P8UEK2_9GAMM</name>
<dbReference type="RefSeq" id="WP_076835802.1">
    <property type="nucleotide sequence ID" value="NZ_CP019434.1"/>
</dbReference>
<dbReference type="InterPro" id="IPR036412">
    <property type="entry name" value="HAD-like_sf"/>
</dbReference>
<dbReference type="InterPro" id="IPR044999">
    <property type="entry name" value="CbbY-like"/>
</dbReference>
<dbReference type="SFLD" id="SFLDF00035">
    <property type="entry name" value="phosphoglycolate_phosphatase"/>
    <property type="match status" value="1"/>
</dbReference>
<dbReference type="SFLD" id="SFLDS00003">
    <property type="entry name" value="Haloacid_Dehalogenase"/>
    <property type="match status" value="1"/>
</dbReference>
<gene>
    <name evidence="1" type="ORF">BW247_03610</name>
</gene>
<dbReference type="PRINTS" id="PR00413">
    <property type="entry name" value="HADHALOGNASE"/>
</dbReference>
<dbReference type="OrthoDB" id="9782449at2"/>
<accession>A0A1P8UEK2</accession>
<dbReference type="STRING" id="1765967.BW247_03610"/>
<dbReference type="KEGG" id="afy:BW247_03610"/>
<dbReference type="SFLD" id="SFLDG01135">
    <property type="entry name" value="C1.5.6:_HAD__Beta-PGM__Phospha"/>
    <property type="match status" value="1"/>
</dbReference>
<dbReference type="Gene3D" id="3.40.50.1000">
    <property type="entry name" value="HAD superfamily/HAD-like"/>
    <property type="match status" value="1"/>
</dbReference>
<reference evidence="1 2" key="1">
    <citation type="submission" date="2017-01" db="EMBL/GenBank/DDBJ databases">
        <title>Draft sequence of Acidihalobacter ferrooxidans strain DSM 14175 (strain V8).</title>
        <authorList>
            <person name="Khaleque H.N."/>
            <person name="Ramsay J.P."/>
            <person name="Murphy R.J.T."/>
            <person name="Kaksonen A.H."/>
            <person name="Boxall N.J."/>
            <person name="Watkin E.L.J."/>
        </authorList>
    </citation>
    <scope>NUCLEOTIDE SEQUENCE [LARGE SCALE GENOMIC DNA]</scope>
    <source>
        <strain evidence="1 2">V8</strain>
    </source>
</reference>
<dbReference type="Pfam" id="PF00702">
    <property type="entry name" value="Hydrolase"/>
    <property type="match status" value="1"/>
</dbReference>
<dbReference type="PANTHER" id="PTHR42896">
    <property type="entry name" value="XYLULOSE-1,5-BISPHOSPHATE (XUBP) PHOSPHATASE"/>
    <property type="match status" value="1"/>
</dbReference>
<proteinExistence type="predicted"/>